<dbReference type="Pfam" id="PF00258">
    <property type="entry name" value="Flavodoxin_1"/>
    <property type="match status" value="1"/>
</dbReference>
<dbReference type="PANTHER" id="PTHR19384">
    <property type="entry name" value="NITRIC OXIDE SYNTHASE-RELATED"/>
    <property type="match status" value="1"/>
</dbReference>
<keyword evidence="7" id="KW-0812">Transmembrane</keyword>
<dbReference type="InterPro" id="IPR001709">
    <property type="entry name" value="Flavoprot_Pyr_Nucl_cyt_Rdtase"/>
</dbReference>
<feature type="transmembrane region" description="Helical" evidence="7">
    <location>
        <begin position="882"/>
        <end position="900"/>
    </location>
</feature>
<dbReference type="Gene3D" id="2.40.30.10">
    <property type="entry name" value="Translation factors"/>
    <property type="match status" value="1"/>
</dbReference>
<evidence type="ECO:0000259" key="8">
    <source>
        <dbReference type="PROSITE" id="PS50902"/>
    </source>
</evidence>
<dbReference type="Pfam" id="PF00175">
    <property type="entry name" value="NAD_binding_1"/>
    <property type="match status" value="1"/>
</dbReference>
<name>A0A158QFF2_HYMDI</name>
<keyword evidence="4" id="KW-0274">FAD</keyword>
<dbReference type="EMBL" id="UYSG01011142">
    <property type="protein sequence ID" value="VDL61098.1"/>
    <property type="molecule type" value="Genomic_DNA"/>
</dbReference>
<gene>
    <name evidence="10" type="ORF">HDID_LOCUS8780</name>
</gene>
<dbReference type="InterPro" id="IPR003097">
    <property type="entry name" value="CysJ-like_FAD-binding"/>
</dbReference>
<dbReference type="SUPFAM" id="SSF63380">
    <property type="entry name" value="Riboflavin synthase domain-like"/>
    <property type="match status" value="1"/>
</dbReference>
<dbReference type="OrthoDB" id="1856718at2759"/>
<dbReference type="Proteomes" id="UP000274504">
    <property type="component" value="Unassembled WGS sequence"/>
</dbReference>
<sequence>MNPVFRIVIIYGSQTGNARGIAEKLALQCCKILRLRNFPADSPTSLIHLCDANSYTPLKQLAKETGPVIFVCSTTGFGDPPDNMASFWRKLMNVRLPEGKTFPISLRFVALGIGDSSYKQYNFVAKMLYRRMVHLGASPLPVSMALGDADQDIGLGLADESAPEGIVTCLQRFVPSLWNTILNQYSSSVQPIGSIPLPITWEGLESSEFIASLQPRFMVRRVRKIEGGDLNLINGNHYRNKELLMDMIETTIARDSALLKMPAMPSEAGWFVVKSNERITPSNYFQETRFIELETENGDPQPEFLPGTVLQVQPRNLTEDVLAFFKVTGLDPNVRISVRSFTKEIHPGEHIVSFSLPGRLEHICANDGISLAWLAAYYFDISSIPTRSFFSDFAAAHKWRPTGTKDDERVAMEYDRLKELGQACTPEAVDDFYDYVNRPRRNLIEVLGDFPCTTSFIPAEQWINILPGPLRPRPYSIASASPKIELLIAVVTYRTRMLTPRRGLASTYLARCKIGTRIPAWIFRPSYGFDFSYHLTSSVPRPPPCVLICTGTGVAPLRAFIQYQRKSFPRAFNVLVFGCRFSHRDFYFEKEWKSLEADDCLQLVTAFSREGGKITTAKNRIYVQHKIRENPDLVWSVLGEAQGSVFIAGNARTMPLAVREAIVEIAQTGGGLSAYEAETFVNNLESSGRYQAECLYAPLGLLRIRRKLLKKSSSKTCHGSVTDSPTQGYYDQALLRRKVSAAMGEKLPAVTHPNPPNNSSCSSRDVLYSLSWIWFINLLVILLMAIFLCIINRLLDTAAGRFIWSFLLIQWPLWALGYTVQASTFLITEIVNSVCLKTICMQTESVKQRSLTGGNTGNHRSFFSNSSNSSKSLGLGAKLMDYSYSIVFFLVYSLQVNSYCRISILSKYSLN</sequence>
<dbReference type="SUPFAM" id="SSF52218">
    <property type="entry name" value="Flavoproteins"/>
    <property type="match status" value="1"/>
</dbReference>
<dbReference type="GO" id="GO:0005829">
    <property type="term" value="C:cytosol"/>
    <property type="evidence" value="ECO:0007669"/>
    <property type="project" value="TreeGrafter"/>
</dbReference>
<dbReference type="PROSITE" id="PS50902">
    <property type="entry name" value="FLAVODOXIN_LIKE"/>
    <property type="match status" value="1"/>
</dbReference>
<dbReference type="Gene3D" id="1.20.990.10">
    <property type="entry name" value="NADPH-cytochrome p450 Reductase, Chain A, domain 3"/>
    <property type="match status" value="1"/>
</dbReference>
<dbReference type="Gene3D" id="3.40.50.80">
    <property type="entry name" value="Nucleotide-binding domain of ferredoxin-NADP reductase (FNR) module"/>
    <property type="match status" value="1"/>
</dbReference>
<comment type="cofactor">
    <cofactor evidence="1">
        <name>FMN</name>
        <dbReference type="ChEBI" id="CHEBI:58210"/>
    </cofactor>
</comment>
<reference evidence="10 11" key="2">
    <citation type="submission" date="2018-11" db="EMBL/GenBank/DDBJ databases">
        <authorList>
            <consortium name="Pathogen Informatics"/>
        </authorList>
    </citation>
    <scope>NUCLEOTIDE SEQUENCE [LARGE SCALE GENOMIC DNA]</scope>
</reference>
<dbReference type="InterPro" id="IPR017927">
    <property type="entry name" value="FAD-bd_FR_type"/>
</dbReference>
<evidence type="ECO:0000313" key="10">
    <source>
        <dbReference type="EMBL" id="VDL61098.1"/>
    </source>
</evidence>
<dbReference type="InterPro" id="IPR001433">
    <property type="entry name" value="OxRdtase_FAD/NAD-bd"/>
</dbReference>
<dbReference type="PRINTS" id="PR00371">
    <property type="entry name" value="FPNCR"/>
</dbReference>
<dbReference type="SUPFAM" id="SSF52343">
    <property type="entry name" value="Ferredoxin reductase-like, C-terminal NADP-linked domain"/>
    <property type="match status" value="1"/>
</dbReference>
<dbReference type="InterPro" id="IPR029039">
    <property type="entry name" value="Flavoprotein-like_sf"/>
</dbReference>
<feature type="transmembrane region" description="Helical" evidence="7">
    <location>
        <begin position="802"/>
        <end position="820"/>
    </location>
</feature>
<evidence type="ECO:0000256" key="1">
    <source>
        <dbReference type="ARBA" id="ARBA00001917"/>
    </source>
</evidence>
<evidence type="ECO:0000259" key="9">
    <source>
        <dbReference type="PROSITE" id="PS51384"/>
    </source>
</evidence>
<keyword evidence="7" id="KW-1133">Transmembrane helix</keyword>
<dbReference type="GO" id="GO:0050660">
    <property type="term" value="F:flavin adenine dinucleotide binding"/>
    <property type="evidence" value="ECO:0007669"/>
    <property type="project" value="TreeGrafter"/>
</dbReference>
<keyword evidence="3" id="KW-0285">Flavoprotein</keyword>
<evidence type="ECO:0000256" key="4">
    <source>
        <dbReference type="ARBA" id="ARBA00022827"/>
    </source>
</evidence>
<dbReference type="GO" id="GO:0016491">
    <property type="term" value="F:oxidoreductase activity"/>
    <property type="evidence" value="ECO:0007669"/>
    <property type="project" value="UniProtKB-KW"/>
</dbReference>
<evidence type="ECO:0000313" key="11">
    <source>
        <dbReference type="Proteomes" id="UP000274504"/>
    </source>
</evidence>
<feature type="domain" description="FAD-binding FR-type" evidence="9">
    <location>
        <begin position="266"/>
        <end position="532"/>
    </location>
</feature>
<reference evidence="12" key="1">
    <citation type="submission" date="2016-04" db="UniProtKB">
        <authorList>
            <consortium name="WormBaseParasite"/>
        </authorList>
    </citation>
    <scope>IDENTIFICATION</scope>
</reference>
<dbReference type="InterPro" id="IPR017938">
    <property type="entry name" value="Riboflavin_synthase-like_b-brl"/>
</dbReference>
<dbReference type="InterPro" id="IPR008254">
    <property type="entry name" value="Flavodoxin/NO_synth"/>
</dbReference>
<dbReference type="GO" id="GO:0010181">
    <property type="term" value="F:FMN binding"/>
    <property type="evidence" value="ECO:0007669"/>
    <property type="project" value="InterPro"/>
</dbReference>
<dbReference type="PROSITE" id="PS51384">
    <property type="entry name" value="FAD_FR"/>
    <property type="match status" value="1"/>
</dbReference>
<dbReference type="WBParaSite" id="HDID_0000878201-mRNA-1">
    <property type="protein sequence ID" value="HDID_0000878201-mRNA-1"/>
    <property type="gene ID" value="HDID_0000878201"/>
</dbReference>
<protein>
    <submittedName>
        <fullName evidence="12">NADPH-dependent diflavin oxidoreductase 1</fullName>
    </submittedName>
</protein>
<dbReference type="PANTHER" id="PTHR19384:SF10">
    <property type="entry name" value="NADPH-DEPENDENT DIFLAVIN OXIDOREDUCTASE 1"/>
    <property type="match status" value="1"/>
</dbReference>
<evidence type="ECO:0000256" key="6">
    <source>
        <dbReference type="ARBA" id="ARBA00023002"/>
    </source>
</evidence>
<evidence type="ECO:0000256" key="2">
    <source>
        <dbReference type="ARBA" id="ARBA00001974"/>
    </source>
</evidence>
<comment type="cofactor">
    <cofactor evidence="2">
        <name>FAD</name>
        <dbReference type="ChEBI" id="CHEBI:57692"/>
    </cofactor>
</comment>
<dbReference type="Pfam" id="PF00667">
    <property type="entry name" value="FAD_binding_1"/>
    <property type="match status" value="1"/>
</dbReference>
<proteinExistence type="predicted"/>
<evidence type="ECO:0000256" key="5">
    <source>
        <dbReference type="ARBA" id="ARBA00022857"/>
    </source>
</evidence>
<organism evidence="12">
    <name type="scientific">Hymenolepis diminuta</name>
    <name type="common">Rat tapeworm</name>
    <dbReference type="NCBI Taxonomy" id="6216"/>
    <lineage>
        <taxon>Eukaryota</taxon>
        <taxon>Metazoa</taxon>
        <taxon>Spiralia</taxon>
        <taxon>Lophotrochozoa</taxon>
        <taxon>Platyhelminthes</taxon>
        <taxon>Cestoda</taxon>
        <taxon>Eucestoda</taxon>
        <taxon>Cyclophyllidea</taxon>
        <taxon>Hymenolepididae</taxon>
        <taxon>Hymenolepis</taxon>
    </lineage>
</organism>
<dbReference type="AlphaFoldDB" id="A0A158QFF2"/>
<evidence type="ECO:0000256" key="7">
    <source>
        <dbReference type="SAM" id="Phobius"/>
    </source>
</evidence>
<accession>A0A158QFF2</accession>
<dbReference type="InterPro" id="IPR023173">
    <property type="entry name" value="NADPH_Cyt_P450_Rdtase_alpha"/>
</dbReference>
<feature type="domain" description="Flavodoxin-like" evidence="8">
    <location>
        <begin position="7"/>
        <end position="178"/>
    </location>
</feature>
<dbReference type="Gene3D" id="3.40.50.360">
    <property type="match status" value="1"/>
</dbReference>
<evidence type="ECO:0000256" key="3">
    <source>
        <dbReference type="ARBA" id="ARBA00022630"/>
    </source>
</evidence>
<evidence type="ECO:0000313" key="12">
    <source>
        <dbReference type="WBParaSite" id="HDID_0000878201-mRNA-1"/>
    </source>
</evidence>
<dbReference type="InterPro" id="IPR039261">
    <property type="entry name" value="FNR_nucleotide-bd"/>
</dbReference>
<keyword evidence="7" id="KW-0472">Membrane</keyword>
<keyword evidence="6" id="KW-0560">Oxidoreductase</keyword>
<feature type="transmembrane region" description="Helical" evidence="7">
    <location>
        <begin position="766"/>
        <end position="790"/>
    </location>
</feature>
<dbReference type="STRING" id="6216.A0A158QFF2"/>
<keyword evidence="5" id="KW-0521">NADP</keyword>